<dbReference type="AlphaFoldDB" id="A0A917KAX6"/>
<dbReference type="Gene3D" id="3.40.190.10">
    <property type="entry name" value="Periplasmic binding protein-like II"/>
    <property type="match status" value="1"/>
</dbReference>
<dbReference type="Pfam" id="PF03401">
    <property type="entry name" value="TctC"/>
    <property type="match status" value="1"/>
</dbReference>
<dbReference type="InterPro" id="IPR005064">
    <property type="entry name" value="BUG"/>
</dbReference>
<name>A0A917KAX6_9PROT</name>
<dbReference type="Gene3D" id="3.40.190.150">
    <property type="entry name" value="Bordetella uptake gene, domain 1"/>
    <property type="match status" value="1"/>
</dbReference>
<dbReference type="PANTHER" id="PTHR42928">
    <property type="entry name" value="TRICARBOXYLATE-BINDING PROTEIN"/>
    <property type="match status" value="1"/>
</dbReference>
<evidence type="ECO:0000313" key="3">
    <source>
        <dbReference type="Proteomes" id="UP000661507"/>
    </source>
</evidence>
<comment type="caution">
    <text evidence="2">The sequence shown here is derived from an EMBL/GenBank/DDBJ whole genome shotgun (WGS) entry which is preliminary data.</text>
</comment>
<reference evidence="2" key="2">
    <citation type="submission" date="2020-09" db="EMBL/GenBank/DDBJ databases">
        <authorList>
            <person name="Sun Q."/>
            <person name="Zhou Y."/>
        </authorList>
    </citation>
    <scope>NUCLEOTIDE SEQUENCE</scope>
    <source>
        <strain evidence="2">CGMCC 1.3617</strain>
    </source>
</reference>
<proteinExistence type="inferred from homology"/>
<dbReference type="PANTHER" id="PTHR42928:SF5">
    <property type="entry name" value="BLR1237 PROTEIN"/>
    <property type="match status" value="1"/>
</dbReference>
<dbReference type="EMBL" id="BMKW01000002">
    <property type="protein sequence ID" value="GGJ07389.1"/>
    <property type="molecule type" value="Genomic_DNA"/>
</dbReference>
<sequence>MGAALLGVPWFREASAQQRFRFICPFPPGGIVDLIMRRMADELSAELKQPVIIDNRPGANGALGIQQLVAAPPDGNTAAMATLGSILGILTNPGATAAIPDIRPVALVATDVSVLAVPTGSHFTDISTLLNEAVRNPGRISYLRTGEASLAHLVVGCLSRGANADMLAVDYGGQPPGLVDLLARRIDLAVLNIGLAMPHIREGRLRPLAVVGAQRAAAMPDIPTLVELGFADANVEAWAMAIVRTGTPTHRLDALSGAFQATLRNDDVRARLNDAGVIPAPPGSAAEASLLLRRAAAQYGRVLAANGLRGGSGSAPDACRGAVAPGQ</sequence>
<evidence type="ECO:0000256" key="1">
    <source>
        <dbReference type="ARBA" id="ARBA00006987"/>
    </source>
</evidence>
<dbReference type="Proteomes" id="UP000661507">
    <property type="component" value="Unassembled WGS sequence"/>
</dbReference>
<comment type="similarity">
    <text evidence="1">Belongs to the UPF0065 (bug) family.</text>
</comment>
<dbReference type="InterPro" id="IPR042100">
    <property type="entry name" value="Bug_dom1"/>
</dbReference>
<evidence type="ECO:0000313" key="2">
    <source>
        <dbReference type="EMBL" id="GGJ07389.1"/>
    </source>
</evidence>
<gene>
    <name evidence="2" type="ORF">GCM10011320_12920</name>
</gene>
<keyword evidence="3" id="KW-1185">Reference proteome</keyword>
<dbReference type="PIRSF" id="PIRSF017082">
    <property type="entry name" value="YflP"/>
    <property type="match status" value="1"/>
</dbReference>
<protein>
    <recommendedName>
        <fullName evidence="4">Tripartite tricarboxylate transporter substrate binding protein</fullName>
    </recommendedName>
</protein>
<dbReference type="CDD" id="cd07012">
    <property type="entry name" value="PBP2_Bug_TTT"/>
    <property type="match status" value="1"/>
</dbReference>
<evidence type="ECO:0008006" key="4">
    <source>
        <dbReference type="Google" id="ProtNLM"/>
    </source>
</evidence>
<reference evidence="2" key="1">
    <citation type="journal article" date="2014" name="Int. J. Syst. Evol. Microbiol.">
        <title>Complete genome sequence of Corynebacterium casei LMG S-19264T (=DSM 44701T), isolated from a smear-ripened cheese.</title>
        <authorList>
            <consortium name="US DOE Joint Genome Institute (JGI-PGF)"/>
            <person name="Walter F."/>
            <person name="Albersmeier A."/>
            <person name="Kalinowski J."/>
            <person name="Ruckert C."/>
        </authorList>
    </citation>
    <scope>NUCLEOTIDE SEQUENCE</scope>
    <source>
        <strain evidence="2">CGMCC 1.3617</strain>
    </source>
</reference>
<organism evidence="2 3">
    <name type="scientific">Neoroseomonas lacus</name>
    <dbReference type="NCBI Taxonomy" id="287609"/>
    <lineage>
        <taxon>Bacteria</taxon>
        <taxon>Pseudomonadati</taxon>
        <taxon>Pseudomonadota</taxon>
        <taxon>Alphaproteobacteria</taxon>
        <taxon>Acetobacterales</taxon>
        <taxon>Acetobacteraceae</taxon>
        <taxon>Neoroseomonas</taxon>
    </lineage>
</organism>
<accession>A0A917KAX6</accession>